<feature type="region of interest" description="Disordered" evidence="1">
    <location>
        <begin position="329"/>
        <end position="359"/>
    </location>
</feature>
<proteinExistence type="predicted"/>
<evidence type="ECO:0000256" key="1">
    <source>
        <dbReference type="SAM" id="MobiDB-lite"/>
    </source>
</evidence>
<dbReference type="InterPro" id="IPR023319">
    <property type="entry name" value="Tex-like_HTH_dom_sf"/>
</dbReference>
<accession>A0A0G4HGK3</accession>
<dbReference type="AlphaFoldDB" id="A0A0G4HGK3"/>
<dbReference type="PANTHER" id="PTHR10145:SF6">
    <property type="entry name" value="TRANSCRIPTION ELONGATION FACTOR SPT6"/>
    <property type="match status" value="1"/>
</dbReference>
<feature type="region of interest" description="Disordered" evidence="1">
    <location>
        <begin position="15"/>
        <end position="51"/>
    </location>
</feature>
<evidence type="ECO:0000259" key="2">
    <source>
        <dbReference type="Pfam" id="PF14641"/>
    </source>
</evidence>
<dbReference type="GO" id="GO:0140673">
    <property type="term" value="P:transcription elongation-coupled chromatin remodeling"/>
    <property type="evidence" value="ECO:0007669"/>
    <property type="project" value="InterPro"/>
</dbReference>
<dbReference type="Gene3D" id="1.10.10.650">
    <property type="entry name" value="RuvA domain 2-like"/>
    <property type="match status" value="1"/>
</dbReference>
<dbReference type="GO" id="GO:0031491">
    <property type="term" value="F:nucleosome binding"/>
    <property type="evidence" value="ECO:0007669"/>
    <property type="project" value="TreeGrafter"/>
</dbReference>
<dbReference type="GO" id="GO:0034728">
    <property type="term" value="P:nucleosome organization"/>
    <property type="evidence" value="ECO:0007669"/>
    <property type="project" value="TreeGrafter"/>
</dbReference>
<name>A0A0G4HGK3_9ALVE</name>
<feature type="non-terminal residue" evidence="3">
    <location>
        <position position="473"/>
    </location>
</feature>
<dbReference type="Pfam" id="PF14641">
    <property type="entry name" value="HTH_44"/>
    <property type="match status" value="1"/>
</dbReference>
<dbReference type="GO" id="GO:0042393">
    <property type="term" value="F:histone binding"/>
    <property type="evidence" value="ECO:0007669"/>
    <property type="project" value="TreeGrafter"/>
</dbReference>
<reference evidence="3" key="1">
    <citation type="submission" date="2014-11" db="EMBL/GenBank/DDBJ databases">
        <authorList>
            <person name="Otto D Thomas"/>
            <person name="Naeem Raeece"/>
        </authorList>
    </citation>
    <scope>NUCLEOTIDE SEQUENCE</scope>
</reference>
<dbReference type="GO" id="GO:0008023">
    <property type="term" value="C:transcription elongation factor complex"/>
    <property type="evidence" value="ECO:0007669"/>
    <property type="project" value="TreeGrafter"/>
</dbReference>
<gene>
    <name evidence="3" type="ORF">Cvel_27279</name>
</gene>
<dbReference type="InterPro" id="IPR028088">
    <property type="entry name" value="Spt6_HTH_DNA-bd_dom"/>
</dbReference>
<sequence length="473" mass="54179">MFGDESIEDVLRIIASTGREAEDEEEPHPHSQPQRMDSEEDHFETAQVKKKQTMIQLGEHEEIKREFLTDQDETIKKADVPERLFTSQRTRVERNEVGEMKEQEGKVGEDEVGESQNKGEWKVKMAEPKDLEIEARWVLSRLVAEAHQVAEGMNGSVPGRWATVQTDTDLTPEYQAVKQVLYLLLRDRLEVPHIIWHKSYLVCPPLDEDIIWRIKDLDGEWWSCAEQFERLRKRIEEIKKSAPRGTQESELVPEQIRNAIDEKSPIFASKDELLRISRHLDFFYPPWVLAEEQWKRRSEGGYIDDIVDDLEGPSQDQLKKSEGDVDVEMAPADEEGGGDLFAESNGNAEEPSGLSSIVPPRAAPVANLKQEEMSGQQVFDESQTEAAIQKAAKNFRVPEKVRFVWKNKLDRRWRSKKVVISPDLLHEFFKCNIGPSHRDLHVIEDAETGVAIEPDRWLAETVGAGVIDQSSKV</sequence>
<dbReference type="GO" id="GO:0003677">
    <property type="term" value="F:DNA binding"/>
    <property type="evidence" value="ECO:0007669"/>
    <property type="project" value="InterPro"/>
</dbReference>
<dbReference type="EMBL" id="CDMZ01002606">
    <property type="protein sequence ID" value="CEM43080.1"/>
    <property type="molecule type" value="Genomic_DNA"/>
</dbReference>
<evidence type="ECO:0000313" key="3">
    <source>
        <dbReference type="EMBL" id="CEM43080.1"/>
    </source>
</evidence>
<organism evidence="3">
    <name type="scientific">Chromera velia CCMP2878</name>
    <dbReference type="NCBI Taxonomy" id="1169474"/>
    <lineage>
        <taxon>Eukaryota</taxon>
        <taxon>Sar</taxon>
        <taxon>Alveolata</taxon>
        <taxon>Colpodellida</taxon>
        <taxon>Chromeraceae</taxon>
        <taxon>Chromera</taxon>
    </lineage>
</organism>
<feature type="region of interest" description="Disordered" evidence="1">
    <location>
        <begin position="98"/>
        <end position="118"/>
    </location>
</feature>
<dbReference type="InterPro" id="IPR017072">
    <property type="entry name" value="TF_Spt6"/>
</dbReference>
<protein>
    <recommendedName>
        <fullName evidence="2">Helix-turn-helix DNA-binding domain-containing protein</fullName>
    </recommendedName>
</protein>
<feature type="domain" description="Helix-turn-helix DNA-binding" evidence="2">
    <location>
        <begin position="126"/>
        <end position="239"/>
    </location>
</feature>
<feature type="compositionally biased region" description="Basic and acidic residues" evidence="1">
    <location>
        <begin position="98"/>
        <end position="109"/>
    </location>
</feature>
<dbReference type="PANTHER" id="PTHR10145">
    <property type="entry name" value="TRANSCRIPTION ELONGATION FACTOR SPT6"/>
    <property type="match status" value="1"/>
</dbReference>